<feature type="domain" description="SIS" evidence="1">
    <location>
        <begin position="27"/>
        <end position="163"/>
    </location>
</feature>
<keyword evidence="2" id="KW-0378">Hydrolase</keyword>
<dbReference type="PIRSF" id="PIRSF009290">
    <property type="entry name" value="FrlB"/>
    <property type="match status" value="1"/>
</dbReference>
<gene>
    <name evidence="2" type="primary">frlB_1</name>
    <name evidence="2" type="ORF">RGLFYP19_01769</name>
</gene>
<dbReference type="InterPro" id="IPR024713">
    <property type="entry name" value="Fructosamine_deglycase_FrlB"/>
</dbReference>
<dbReference type="GO" id="GO:0004360">
    <property type="term" value="F:glutamine-fructose-6-phosphate transaminase (isomerizing) activity"/>
    <property type="evidence" value="ECO:0007669"/>
    <property type="project" value="TreeGrafter"/>
</dbReference>
<dbReference type="Gene3D" id="3.40.50.10490">
    <property type="entry name" value="Glucose-6-phosphate isomerase like protein, domain 1"/>
    <property type="match status" value="2"/>
</dbReference>
<dbReference type="EMBL" id="CACRUK010000026">
    <property type="protein sequence ID" value="VYU27624.1"/>
    <property type="molecule type" value="Genomic_DNA"/>
</dbReference>
<reference evidence="2" key="1">
    <citation type="submission" date="2019-11" db="EMBL/GenBank/DDBJ databases">
        <authorList>
            <person name="Feng L."/>
        </authorList>
    </citation>
    <scope>NUCLEOTIDE SEQUENCE</scope>
    <source>
        <strain evidence="2">RgnavusLFYP19</strain>
    </source>
</reference>
<dbReference type="GO" id="GO:0016787">
    <property type="term" value="F:hydrolase activity"/>
    <property type="evidence" value="ECO:0007669"/>
    <property type="project" value="UniProtKB-KW"/>
</dbReference>
<dbReference type="InterPro" id="IPR035488">
    <property type="entry name" value="FrlB_SIS"/>
</dbReference>
<dbReference type="Pfam" id="PF01380">
    <property type="entry name" value="SIS"/>
    <property type="match status" value="1"/>
</dbReference>
<dbReference type="AlphaFoldDB" id="A0A6N3DIR4"/>
<accession>A0A6N3DIR4</accession>
<protein>
    <submittedName>
        <fullName evidence="2">Fructosamine deglycase FrlB</fullName>
        <ecNumber evidence="2">3.5.-.-</ecNumber>
    </submittedName>
</protein>
<name>A0A6N3DIR4_MEDGN</name>
<dbReference type="GO" id="GO:0006047">
    <property type="term" value="P:UDP-N-acetylglucosamine metabolic process"/>
    <property type="evidence" value="ECO:0007669"/>
    <property type="project" value="TreeGrafter"/>
</dbReference>
<evidence type="ECO:0000259" key="1">
    <source>
        <dbReference type="PROSITE" id="PS51464"/>
    </source>
</evidence>
<sequence>MMVKFDENQILKNGEYIYAQRAEIEKIADAVCEKGFDNILFTSSGGSLAMMQPFDYMISVMSNLNVQSQISAELLVEGNNHLTDKTLVFMASKSGDTKETVAAAKYVKEKGATIVSVLGVDNSPMGELSDYSVVYKDGRPQEYVLYMLIGKLLENKGFFDDYKQFADELKNLPAALVSVGKASEPKARAYAEKYKDDPYQIWIGSGNLWGPTYSFAMCVLEESQWLRTKSVTSPEFFHGTIELVEKGVCVALNMTEGQTRKLDQRVKDFVGQYTDDFTVFDTADYELPGISDKFRWMLSPVVINAVLSRVSKNFEQIRNHSLDIRRYYRKVEY</sequence>
<dbReference type="GO" id="GO:0097367">
    <property type="term" value="F:carbohydrate derivative binding"/>
    <property type="evidence" value="ECO:0007669"/>
    <property type="project" value="InterPro"/>
</dbReference>
<dbReference type="PANTHER" id="PTHR10937">
    <property type="entry name" value="GLUCOSAMINE--FRUCTOSE-6-PHOSPHATE AMINOTRANSFERASE, ISOMERIZING"/>
    <property type="match status" value="1"/>
</dbReference>
<organism evidence="2">
    <name type="scientific">Mediterraneibacter gnavus</name>
    <name type="common">Ruminococcus gnavus</name>
    <dbReference type="NCBI Taxonomy" id="33038"/>
    <lineage>
        <taxon>Bacteria</taxon>
        <taxon>Bacillati</taxon>
        <taxon>Bacillota</taxon>
        <taxon>Clostridia</taxon>
        <taxon>Lachnospirales</taxon>
        <taxon>Lachnospiraceae</taxon>
        <taxon>Mediterraneibacter</taxon>
    </lineage>
</organism>
<proteinExistence type="predicted"/>
<evidence type="ECO:0000313" key="2">
    <source>
        <dbReference type="EMBL" id="VYU27624.1"/>
    </source>
</evidence>
<dbReference type="EC" id="3.5.-.-" evidence="2"/>
<dbReference type="GO" id="GO:0006487">
    <property type="term" value="P:protein N-linked glycosylation"/>
    <property type="evidence" value="ECO:0007669"/>
    <property type="project" value="TreeGrafter"/>
</dbReference>
<dbReference type="InterPro" id="IPR046348">
    <property type="entry name" value="SIS_dom_sf"/>
</dbReference>
<dbReference type="PROSITE" id="PS51464">
    <property type="entry name" value="SIS"/>
    <property type="match status" value="1"/>
</dbReference>
<dbReference type="CDD" id="cd05710">
    <property type="entry name" value="SIS_1"/>
    <property type="match status" value="1"/>
</dbReference>
<dbReference type="PANTHER" id="PTHR10937:SF14">
    <property type="entry name" value="FRUCTOSELYSINE 6-PHOSPHATE DEGLYCASE"/>
    <property type="match status" value="1"/>
</dbReference>
<dbReference type="InterPro" id="IPR001347">
    <property type="entry name" value="SIS_dom"/>
</dbReference>
<dbReference type="RefSeq" id="WP_225084506.1">
    <property type="nucleotide sequence ID" value="NZ_AP031447.1"/>
</dbReference>
<dbReference type="SUPFAM" id="SSF53697">
    <property type="entry name" value="SIS domain"/>
    <property type="match status" value="1"/>
</dbReference>
<dbReference type="GO" id="GO:0006002">
    <property type="term" value="P:fructose 6-phosphate metabolic process"/>
    <property type="evidence" value="ECO:0007669"/>
    <property type="project" value="TreeGrafter"/>
</dbReference>